<proteinExistence type="predicted"/>
<evidence type="ECO:0000313" key="2">
    <source>
        <dbReference type="Proteomes" id="UP000318413"/>
    </source>
</evidence>
<keyword evidence="2" id="KW-1185">Reference proteome</keyword>
<gene>
    <name evidence="1" type="ORF">EAH84_07145</name>
</gene>
<protein>
    <submittedName>
        <fullName evidence="1">Uncharacterized protein</fullName>
    </submittedName>
</protein>
<sequence length="242" mass="26120">MKIGVTTPPGYSLTPWRRDVSSKVANAAANATAKAADGARDDIRTAMQGQRLGKLSNVIGSTSDRAKKRTKVGSDGSFDIGGFVYAKIRSARTLGAIESYVDNETTTIRPGGKWLAIAGPEIPQKVGRRKMTPALYRSAGLESSIGPLVFVRGRHPGVARLVVDTTILRSRGGRAKATKTLRSTKSRARVSITAFILIRATRRSRRVDPRSIAARWQARLPQLIERELNTGARQGTPSLSVS</sequence>
<dbReference type="Proteomes" id="UP000318413">
    <property type="component" value="Unassembled WGS sequence"/>
</dbReference>
<evidence type="ECO:0000313" key="1">
    <source>
        <dbReference type="EMBL" id="TPG13168.1"/>
    </source>
</evidence>
<dbReference type="AlphaFoldDB" id="A0A502CJR6"/>
<dbReference type="OrthoDB" id="7478727at2"/>
<accession>A0A502CJR6</accession>
<dbReference type="RefSeq" id="WP_140869882.1">
    <property type="nucleotide sequence ID" value="NZ_RCZK01000004.1"/>
</dbReference>
<comment type="caution">
    <text evidence="1">The sequence shown here is derived from an EMBL/GenBank/DDBJ whole genome shotgun (WGS) entry which is preliminary data.</text>
</comment>
<reference evidence="1 2" key="1">
    <citation type="journal article" date="2019" name="Environ. Microbiol.">
        <title>Species interactions and distinct microbial communities in high Arctic permafrost affected cryosols are associated with the CH4 and CO2 gas fluxes.</title>
        <authorList>
            <person name="Altshuler I."/>
            <person name="Hamel J."/>
            <person name="Turney S."/>
            <person name="Magnuson E."/>
            <person name="Levesque R."/>
            <person name="Greer C."/>
            <person name="Whyte L.G."/>
        </authorList>
    </citation>
    <scope>NUCLEOTIDE SEQUENCE [LARGE SCALE GENOMIC DNA]</scope>
    <source>
        <strain evidence="1 2">S5.1</strain>
    </source>
</reference>
<dbReference type="EMBL" id="RCZK01000004">
    <property type="protein sequence ID" value="TPG13168.1"/>
    <property type="molecule type" value="Genomic_DNA"/>
</dbReference>
<name>A0A502CJR6_9SPHN</name>
<organism evidence="1 2">
    <name type="scientific">Sphingomonas oligophenolica</name>
    <dbReference type="NCBI Taxonomy" id="301154"/>
    <lineage>
        <taxon>Bacteria</taxon>
        <taxon>Pseudomonadati</taxon>
        <taxon>Pseudomonadota</taxon>
        <taxon>Alphaproteobacteria</taxon>
        <taxon>Sphingomonadales</taxon>
        <taxon>Sphingomonadaceae</taxon>
        <taxon>Sphingomonas</taxon>
    </lineage>
</organism>